<reference evidence="2 3" key="1">
    <citation type="submission" date="2017-09" db="EMBL/GenBank/DDBJ databases">
        <title>Large-scale bioinformatics analysis of Bacillus genomes uncovers conserved roles of natural products in bacterial physiology.</title>
        <authorList>
            <consortium name="Agbiome Team Llc"/>
            <person name="Bleich R.M."/>
            <person name="Grubbs K.J."/>
            <person name="Santa Maria K.C."/>
            <person name="Allen S.E."/>
            <person name="Farag S."/>
            <person name="Shank E.A."/>
            <person name="Bowers A."/>
        </authorList>
    </citation>
    <scope>NUCLEOTIDE SEQUENCE [LARGE SCALE GENOMIC DNA]</scope>
    <source>
        <strain evidence="2 3">AFS004017</strain>
    </source>
</reference>
<organism evidence="2 3">
    <name type="scientific">Bacillus wiedmannii</name>
    <dbReference type="NCBI Taxonomy" id="1890302"/>
    <lineage>
        <taxon>Bacteria</taxon>
        <taxon>Bacillati</taxon>
        <taxon>Bacillota</taxon>
        <taxon>Bacilli</taxon>
        <taxon>Bacillales</taxon>
        <taxon>Bacillaceae</taxon>
        <taxon>Bacillus</taxon>
        <taxon>Bacillus cereus group</taxon>
    </lineage>
</organism>
<dbReference type="AlphaFoldDB" id="A0A2A7VQK4"/>
<dbReference type="Proteomes" id="UP000220045">
    <property type="component" value="Unassembled WGS sequence"/>
</dbReference>
<keyword evidence="1" id="KW-0472">Membrane</keyword>
<keyword evidence="1" id="KW-0812">Transmembrane</keyword>
<gene>
    <name evidence="2" type="ORF">CN684_31210</name>
</gene>
<evidence type="ECO:0000256" key="1">
    <source>
        <dbReference type="SAM" id="Phobius"/>
    </source>
</evidence>
<sequence>MAAETSFFMRDVYSTMGHATTRAETIPDAEDQNTLVDDQKLAEQEQVARSNPAGQHKNVMLGIGLIVIIIFVLGKV</sequence>
<proteinExistence type="predicted"/>
<evidence type="ECO:0000313" key="2">
    <source>
        <dbReference type="EMBL" id="PEI99655.1"/>
    </source>
</evidence>
<comment type="caution">
    <text evidence="2">The sequence shown here is derived from an EMBL/GenBank/DDBJ whole genome shotgun (WGS) entry which is preliminary data.</text>
</comment>
<accession>A0A2A7VQK4</accession>
<evidence type="ECO:0000313" key="3">
    <source>
        <dbReference type="Proteomes" id="UP000220045"/>
    </source>
</evidence>
<name>A0A2A7VQK4_9BACI</name>
<dbReference type="EMBL" id="NUEL01000085">
    <property type="protein sequence ID" value="PEI99655.1"/>
    <property type="molecule type" value="Genomic_DNA"/>
</dbReference>
<protein>
    <submittedName>
        <fullName evidence="2">Uncharacterized protein</fullName>
    </submittedName>
</protein>
<keyword evidence="1" id="KW-1133">Transmembrane helix</keyword>
<feature type="transmembrane region" description="Helical" evidence="1">
    <location>
        <begin position="58"/>
        <end position="74"/>
    </location>
</feature>
<dbReference type="RefSeq" id="WP_098096917.1">
    <property type="nucleotide sequence ID" value="NZ_NUEL01000085.1"/>
</dbReference>